<comment type="catalytic activity">
    <reaction evidence="5 6">
        <text>Hydrolysis of proteins to small peptides in the presence of ATP and magnesium. alpha-casein is the usual test substrate. In the absence of ATP, only oligopeptides shorter than five residues are hydrolyzed (such as succinyl-Leu-Tyr-|-NHMec, and Leu-Tyr-Leu-|-Tyr-Trp, in which cleavage of the -Tyr-|-Leu- and -Tyr-|-Trp bonds also occurs).</text>
        <dbReference type="EC" id="3.4.21.92"/>
    </reaction>
</comment>
<evidence type="ECO:0000256" key="6">
    <source>
        <dbReference type="PROSITE-ProRule" id="PRU10086"/>
    </source>
</evidence>
<dbReference type="GO" id="GO:0004252">
    <property type="term" value="F:serine-type endopeptidase activity"/>
    <property type="evidence" value="ECO:0007669"/>
    <property type="project" value="UniProtKB-EC"/>
</dbReference>
<dbReference type="HAMAP" id="MF_00444">
    <property type="entry name" value="ClpP"/>
    <property type="match status" value="1"/>
</dbReference>
<evidence type="ECO:0000256" key="7">
    <source>
        <dbReference type="RuleBase" id="RU003567"/>
    </source>
</evidence>
<dbReference type="CDD" id="cd07017">
    <property type="entry name" value="S14_ClpP_2"/>
    <property type="match status" value="1"/>
</dbReference>
<organism evidence="8 9">
    <name type="scientific">Rhynchospora breviuscula</name>
    <dbReference type="NCBI Taxonomy" id="2022672"/>
    <lineage>
        <taxon>Eukaryota</taxon>
        <taxon>Viridiplantae</taxon>
        <taxon>Streptophyta</taxon>
        <taxon>Embryophyta</taxon>
        <taxon>Tracheophyta</taxon>
        <taxon>Spermatophyta</taxon>
        <taxon>Magnoliopsida</taxon>
        <taxon>Liliopsida</taxon>
        <taxon>Poales</taxon>
        <taxon>Cyperaceae</taxon>
        <taxon>Cyperoideae</taxon>
        <taxon>Rhynchosporeae</taxon>
        <taxon>Rhynchospora</taxon>
    </lineage>
</organism>
<keyword evidence="2" id="KW-0645">Protease</keyword>
<evidence type="ECO:0000313" key="9">
    <source>
        <dbReference type="Proteomes" id="UP001151287"/>
    </source>
</evidence>
<comment type="similarity">
    <text evidence="1 7">Belongs to the peptidase S14 family.</text>
</comment>
<dbReference type="EMBL" id="JAMQYH010000003">
    <property type="protein sequence ID" value="KAJ1694256.1"/>
    <property type="molecule type" value="Genomic_DNA"/>
</dbReference>
<evidence type="ECO:0000256" key="1">
    <source>
        <dbReference type="ARBA" id="ARBA00007039"/>
    </source>
</evidence>
<evidence type="ECO:0000256" key="5">
    <source>
        <dbReference type="ARBA" id="ARBA00034021"/>
    </source>
</evidence>
<keyword evidence="4" id="KW-0720">Serine protease</keyword>
<feature type="active site" evidence="6">
    <location>
        <position position="218"/>
    </location>
</feature>
<dbReference type="PROSITE" id="PS00382">
    <property type="entry name" value="CLP_PROTEASE_HIS"/>
    <property type="match status" value="1"/>
</dbReference>
<dbReference type="InterPro" id="IPR001907">
    <property type="entry name" value="ClpP"/>
</dbReference>
<dbReference type="Pfam" id="PF00574">
    <property type="entry name" value="CLP_protease"/>
    <property type="match status" value="1"/>
</dbReference>
<evidence type="ECO:0000256" key="4">
    <source>
        <dbReference type="ARBA" id="ARBA00022825"/>
    </source>
</evidence>
<dbReference type="PANTHER" id="PTHR10381:SF24">
    <property type="entry name" value="ATP-DEPENDENT CLP PROTEASE PROTEOLYTIC SUBUNIT 4, CHLOROPLASTIC"/>
    <property type="match status" value="1"/>
</dbReference>
<accession>A0A9Q0HQ02</accession>
<dbReference type="GO" id="GO:0009368">
    <property type="term" value="C:endopeptidase Clp complex"/>
    <property type="evidence" value="ECO:0007669"/>
    <property type="project" value="TreeGrafter"/>
</dbReference>
<keyword evidence="3" id="KW-0378">Hydrolase</keyword>
<evidence type="ECO:0000313" key="8">
    <source>
        <dbReference type="EMBL" id="KAJ1694256.1"/>
    </source>
</evidence>
<dbReference type="GO" id="GO:0006515">
    <property type="term" value="P:protein quality control for misfolded or incompletely synthesized proteins"/>
    <property type="evidence" value="ECO:0007669"/>
    <property type="project" value="TreeGrafter"/>
</dbReference>
<dbReference type="SUPFAM" id="SSF52096">
    <property type="entry name" value="ClpP/crotonase"/>
    <property type="match status" value="1"/>
</dbReference>
<dbReference type="Proteomes" id="UP001151287">
    <property type="component" value="Unassembled WGS sequence"/>
</dbReference>
<dbReference type="PRINTS" id="PR00127">
    <property type="entry name" value="CLPPROTEASEP"/>
</dbReference>
<sequence>MAMSPHRPKMFHSLKPSFWLKYYLIHPIFCRILFLNSVVSQAHTMASLSISTPIKPSFLRSTHRRRSHEPRPLYATPKRASPRIQALSSSSQFASPFLSALETPVCTGMGGSSDAMGLLMGERILFLGGEITDLMADVVLSQLLLLDAQDHSKDIRLYINSSGGSLSATMAIYDVIQMVKSDVSTIAVGTAASNAALILGSGTRGKRFAMPNARIMLHQPTGSASGHVRLVEYHTIELLQNKNNVIRLISGFTGRPFSQVKKEIDKDFYMGSAEAVAYGIIDGILDEDKMIPIQPVVGRVKPKIDYTEAGKNPLKYLRPEIPDDEIY</sequence>
<dbReference type="OrthoDB" id="2017408at2759"/>
<dbReference type="InterPro" id="IPR033135">
    <property type="entry name" value="ClpP_His_AS"/>
</dbReference>
<dbReference type="PANTHER" id="PTHR10381">
    <property type="entry name" value="ATP-DEPENDENT CLP PROTEASE PROTEOLYTIC SUBUNIT"/>
    <property type="match status" value="1"/>
</dbReference>
<gene>
    <name evidence="8" type="ORF">LUZ63_010954</name>
</gene>
<comment type="caution">
    <text evidence="8">The sequence shown here is derived from an EMBL/GenBank/DDBJ whole genome shotgun (WGS) entry which is preliminary data.</text>
</comment>
<protein>
    <recommendedName>
        <fullName evidence="7">ATP-dependent Clp protease proteolytic subunit</fullName>
    </recommendedName>
</protein>
<reference evidence="8" key="1">
    <citation type="journal article" date="2022" name="Cell">
        <title>Repeat-based holocentromeres influence genome architecture and karyotype evolution.</title>
        <authorList>
            <person name="Hofstatter P.G."/>
            <person name="Thangavel G."/>
            <person name="Lux T."/>
            <person name="Neumann P."/>
            <person name="Vondrak T."/>
            <person name="Novak P."/>
            <person name="Zhang M."/>
            <person name="Costa L."/>
            <person name="Castellani M."/>
            <person name="Scott A."/>
            <person name="Toegelov H."/>
            <person name="Fuchs J."/>
            <person name="Mata-Sucre Y."/>
            <person name="Dias Y."/>
            <person name="Vanzela A.L.L."/>
            <person name="Huettel B."/>
            <person name="Almeida C.C.S."/>
            <person name="Simkova H."/>
            <person name="Souza G."/>
            <person name="Pedrosa-Harand A."/>
            <person name="Macas J."/>
            <person name="Mayer K.F.X."/>
            <person name="Houben A."/>
            <person name="Marques A."/>
        </authorList>
    </citation>
    <scope>NUCLEOTIDE SEQUENCE</scope>
    <source>
        <strain evidence="8">RhyBre1mFocal</strain>
    </source>
</reference>
<dbReference type="GO" id="GO:0004176">
    <property type="term" value="F:ATP-dependent peptidase activity"/>
    <property type="evidence" value="ECO:0007669"/>
    <property type="project" value="InterPro"/>
</dbReference>
<name>A0A9Q0HQ02_9POAL</name>
<dbReference type="Gene3D" id="3.90.226.10">
    <property type="entry name" value="2-enoyl-CoA Hydratase, Chain A, domain 1"/>
    <property type="match status" value="1"/>
</dbReference>
<proteinExistence type="inferred from homology"/>
<dbReference type="InterPro" id="IPR023562">
    <property type="entry name" value="ClpP/TepA"/>
</dbReference>
<evidence type="ECO:0000256" key="3">
    <source>
        <dbReference type="ARBA" id="ARBA00022801"/>
    </source>
</evidence>
<dbReference type="GO" id="GO:0009536">
    <property type="term" value="C:plastid"/>
    <property type="evidence" value="ECO:0007669"/>
    <property type="project" value="UniProtKB-ARBA"/>
</dbReference>
<keyword evidence="9" id="KW-1185">Reference proteome</keyword>
<dbReference type="InterPro" id="IPR029045">
    <property type="entry name" value="ClpP/crotonase-like_dom_sf"/>
</dbReference>
<evidence type="ECO:0000256" key="2">
    <source>
        <dbReference type="ARBA" id="ARBA00022670"/>
    </source>
</evidence>
<dbReference type="AlphaFoldDB" id="A0A9Q0HQ02"/>
<dbReference type="GO" id="GO:0051117">
    <property type="term" value="F:ATPase binding"/>
    <property type="evidence" value="ECO:0007669"/>
    <property type="project" value="TreeGrafter"/>
</dbReference>